<comment type="similarity">
    <text evidence="6">Belongs to the bacillales FliT family.</text>
</comment>
<evidence type="ECO:0000256" key="6">
    <source>
        <dbReference type="ARBA" id="ARBA00093785"/>
    </source>
</evidence>
<evidence type="ECO:0000313" key="10">
    <source>
        <dbReference type="Proteomes" id="UP000184148"/>
    </source>
</evidence>
<dbReference type="InterPro" id="IPR008622">
    <property type="entry name" value="FliT"/>
</dbReference>
<keyword evidence="4" id="KW-0143">Chaperone</keyword>
<comment type="function">
    <text evidence="5">May act as an export chaperone for the filament capping protein FliD.</text>
</comment>
<evidence type="ECO:0000256" key="2">
    <source>
        <dbReference type="ARBA" id="ARBA00022490"/>
    </source>
</evidence>
<accession>A0A1M5B4W7</accession>
<dbReference type="RefSeq" id="WP_073239700.1">
    <property type="nucleotide sequence ID" value="NZ_FQUY01000020.1"/>
</dbReference>
<dbReference type="AlphaFoldDB" id="A0A1M5B4W7"/>
<name>A0A1M5B4W7_9FIRM</name>
<proteinExistence type="inferred from homology"/>
<evidence type="ECO:0000256" key="1">
    <source>
        <dbReference type="ARBA" id="ARBA00004514"/>
    </source>
</evidence>
<dbReference type="GO" id="GO:0044780">
    <property type="term" value="P:bacterial-type flagellum assembly"/>
    <property type="evidence" value="ECO:0007669"/>
    <property type="project" value="InterPro"/>
</dbReference>
<sequence length="141" mass="16411">MEQLSELYNQKKLKLQKILDLTLQQAETIKNQDIDKLTQLLNARQLVMDEVDQTDRQINLAQEQLSEPFANKEQPAALQAEINHLLKQIIAQDEENKANLDREFMNVKQKLKDLTGSKAMRQAYGPAQQPQRFGYFIDKKK</sequence>
<dbReference type="EMBL" id="FQUY01000020">
    <property type="protein sequence ID" value="SHF37519.1"/>
    <property type="molecule type" value="Genomic_DNA"/>
</dbReference>
<keyword evidence="2" id="KW-0963">Cytoplasm</keyword>
<reference evidence="10" key="1">
    <citation type="submission" date="2016-11" db="EMBL/GenBank/DDBJ databases">
        <authorList>
            <person name="Varghese N."/>
            <person name="Submissions S."/>
        </authorList>
    </citation>
    <scope>NUCLEOTIDE SEQUENCE [LARGE SCALE GENOMIC DNA]</scope>
    <source>
        <strain evidence="10">DSM 12395</strain>
    </source>
</reference>
<protein>
    <recommendedName>
        <fullName evidence="7">Flagellar protein FliT</fullName>
    </recommendedName>
</protein>
<comment type="subcellular location">
    <subcellularLocation>
        <location evidence="1">Cytoplasm</location>
        <location evidence="1">Cytosol</location>
    </subcellularLocation>
</comment>
<evidence type="ECO:0000256" key="4">
    <source>
        <dbReference type="ARBA" id="ARBA00023186"/>
    </source>
</evidence>
<feature type="coiled-coil region" evidence="8">
    <location>
        <begin position="44"/>
        <end position="110"/>
    </location>
</feature>
<evidence type="ECO:0000256" key="5">
    <source>
        <dbReference type="ARBA" id="ARBA00093765"/>
    </source>
</evidence>
<evidence type="ECO:0000313" key="9">
    <source>
        <dbReference type="EMBL" id="SHF37519.1"/>
    </source>
</evidence>
<gene>
    <name evidence="9" type="ORF">SAMN02745133_02482</name>
</gene>
<keyword evidence="3" id="KW-1005">Bacterial flagellum biogenesis</keyword>
<dbReference type="Pfam" id="PF05400">
    <property type="entry name" value="FliT"/>
    <property type="match status" value="1"/>
</dbReference>
<evidence type="ECO:0000256" key="8">
    <source>
        <dbReference type="SAM" id="Coils"/>
    </source>
</evidence>
<evidence type="ECO:0000256" key="3">
    <source>
        <dbReference type="ARBA" id="ARBA00022795"/>
    </source>
</evidence>
<keyword evidence="8" id="KW-0175">Coiled coil</keyword>
<dbReference type="Proteomes" id="UP000184148">
    <property type="component" value="Unassembled WGS sequence"/>
</dbReference>
<dbReference type="STRING" id="1121429.SAMN02745133_02482"/>
<keyword evidence="10" id="KW-1185">Reference proteome</keyword>
<organism evidence="9 10">
    <name type="scientific">Desulforamulus putei DSM 12395</name>
    <dbReference type="NCBI Taxonomy" id="1121429"/>
    <lineage>
        <taxon>Bacteria</taxon>
        <taxon>Bacillati</taxon>
        <taxon>Bacillota</taxon>
        <taxon>Clostridia</taxon>
        <taxon>Eubacteriales</taxon>
        <taxon>Peptococcaceae</taxon>
        <taxon>Desulforamulus</taxon>
    </lineage>
</organism>
<evidence type="ECO:0000256" key="7">
    <source>
        <dbReference type="ARBA" id="ARBA00093797"/>
    </source>
</evidence>